<feature type="chain" id="PRO_5046572369" description="SCP domain-containing protein" evidence="1">
    <location>
        <begin position="25"/>
        <end position="168"/>
    </location>
</feature>
<dbReference type="EMBL" id="BAABBI010000007">
    <property type="protein sequence ID" value="GAA3792473.1"/>
    <property type="molecule type" value="Genomic_DNA"/>
</dbReference>
<dbReference type="PROSITE" id="PS51257">
    <property type="entry name" value="PROKAR_LIPOPROTEIN"/>
    <property type="match status" value="1"/>
</dbReference>
<keyword evidence="1" id="KW-0732">Signal</keyword>
<evidence type="ECO:0000256" key="1">
    <source>
        <dbReference type="SAM" id="SignalP"/>
    </source>
</evidence>
<dbReference type="PANTHER" id="PTHR31157">
    <property type="entry name" value="SCP DOMAIN-CONTAINING PROTEIN"/>
    <property type="match status" value="1"/>
</dbReference>
<dbReference type="Pfam" id="PF00188">
    <property type="entry name" value="CAP"/>
    <property type="match status" value="1"/>
</dbReference>
<dbReference type="PANTHER" id="PTHR31157:SF1">
    <property type="entry name" value="SCP DOMAIN-CONTAINING PROTEIN"/>
    <property type="match status" value="1"/>
</dbReference>
<feature type="domain" description="SCP" evidence="2">
    <location>
        <begin position="54"/>
        <end position="158"/>
    </location>
</feature>
<dbReference type="Gene3D" id="3.40.33.10">
    <property type="entry name" value="CAP"/>
    <property type="match status" value="1"/>
</dbReference>
<dbReference type="Proteomes" id="UP001501456">
    <property type="component" value="Unassembled WGS sequence"/>
</dbReference>
<protein>
    <recommendedName>
        <fullName evidence="2">SCP domain-containing protein</fullName>
    </recommendedName>
</protein>
<gene>
    <name evidence="3" type="ORF">GCM10022271_26060</name>
</gene>
<dbReference type="CDD" id="cd05379">
    <property type="entry name" value="CAP_bacterial"/>
    <property type="match status" value="1"/>
</dbReference>
<name>A0ABP7HER4_9FLAO</name>
<reference evidence="4" key="1">
    <citation type="journal article" date="2019" name="Int. J. Syst. Evol. Microbiol.">
        <title>The Global Catalogue of Microorganisms (GCM) 10K type strain sequencing project: providing services to taxonomists for standard genome sequencing and annotation.</title>
        <authorList>
            <consortium name="The Broad Institute Genomics Platform"/>
            <consortium name="The Broad Institute Genome Sequencing Center for Infectious Disease"/>
            <person name="Wu L."/>
            <person name="Ma J."/>
        </authorList>
    </citation>
    <scope>NUCLEOTIDE SEQUENCE [LARGE SCALE GENOMIC DNA]</scope>
    <source>
        <strain evidence="4">JCM 17525</strain>
    </source>
</reference>
<evidence type="ECO:0000259" key="2">
    <source>
        <dbReference type="Pfam" id="PF00188"/>
    </source>
</evidence>
<proteinExistence type="predicted"/>
<accession>A0ABP7HER4</accession>
<dbReference type="InterPro" id="IPR014044">
    <property type="entry name" value="CAP_dom"/>
</dbReference>
<organism evidence="3 4">
    <name type="scientific">Corallibacter vietnamensis</name>
    <dbReference type="NCBI Taxonomy" id="904130"/>
    <lineage>
        <taxon>Bacteria</taxon>
        <taxon>Pseudomonadati</taxon>
        <taxon>Bacteroidota</taxon>
        <taxon>Flavobacteriia</taxon>
        <taxon>Flavobacteriales</taxon>
        <taxon>Flavobacteriaceae</taxon>
        <taxon>Corallibacter</taxon>
    </lineage>
</organism>
<evidence type="ECO:0000313" key="3">
    <source>
        <dbReference type="EMBL" id="GAA3792473.1"/>
    </source>
</evidence>
<dbReference type="InterPro" id="IPR035940">
    <property type="entry name" value="CAP_sf"/>
</dbReference>
<evidence type="ECO:0000313" key="4">
    <source>
        <dbReference type="Proteomes" id="UP001501456"/>
    </source>
</evidence>
<dbReference type="SUPFAM" id="SSF55797">
    <property type="entry name" value="PR-1-like"/>
    <property type="match status" value="1"/>
</dbReference>
<sequence length="168" mass="18904">MKKPTILFLVVILTFLTVSCSSDSSDDNMNQAAQTTVNDNVVAPEAKAIENDILDLINDYRIGKGLNPLNKRNIIKSQAFSHTEYMVNTNNVSHDNFNQRRAYLINNAGASYVSENVAYGFTSAETVVNAWINSDAHRENIEGNYAYFDISAEQNSQGDWYYTNIFVR</sequence>
<feature type="signal peptide" evidence="1">
    <location>
        <begin position="1"/>
        <end position="24"/>
    </location>
</feature>
<keyword evidence="4" id="KW-1185">Reference proteome</keyword>
<comment type="caution">
    <text evidence="3">The sequence shown here is derived from an EMBL/GenBank/DDBJ whole genome shotgun (WGS) entry which is preliminary data.</text>
</comment>
<dbReference type="RefSeq" id="WP_344731061.1">
    <property type="nucleotide sequence ID" value="NZ_BAABBI010000007.1"/>
</dbReference>